<gene>
    <name evidence="1" type="ORF">PBY51_022332</name>
</gene>
<protein>
    <submittedName>
        <fullName evidence="1">Uncharacterized protein</fullName>
    </submittedName>
</protein>
<evidence type="ECO:0000313" key="1">
    <source>
        <dbReference type="EMBL" id="KAK5860886.1"/>
    </source>
</evidence>
<dbReference type="EMBL" id="JAUZQC010000013">
    <property type="protein sequence ID" value="KAK5860886.1"/>
    <property type="molecule type" value="Genomic_DNA"/>
</dbReference>
<keyword evidence="2" id="KW-1185">Reference proteome</keyword>
<reference evidence="1 2" key="1">
    <citation type="journal article" date="2023" name="Genes (Basel)">
        <title>Chromosome-Level Genome Assembly and Circadian Gene Repertoire of the Patagonia Blennie Eleginops maclovinus-The Closest Ancestral Proxy of Antarctic Cryonotothenioids.</title>
        <authorList>
            <person name="Cheng C.C."/>
            <person name="Rivera-Colon A.G."/>
            <person name="Minhas B.F."/>
            <person name="Wilson L."/>
            <person name="Rayamajhi N."/>
            <person name="Vargas-Chacoff L."/>
            <person name="Catchen J.M."/>
        </authorList>
    </citation>
    <scope>NUCLEOTIDE SEQUENCE [LARGE SCALE GENOMIC DNA]</scope>
    <source>
        <strain evidence="1">JMC-PN-2008</strain>
    </source>
</reference>
<proteinExistence type="predicted"/>
<accession>A0AAN7XHK5</accession>
<dbReference type="Proteomes" id="UP001346869">
    <property type="component" value="Unassembled WGS sequence"/>
</dbReference>
<dbReference type="AlphaFoldDB" id="A0AAN7XHK5"/>
<sequence>MGGSEEGVVLCAEASGTHAPLADPLSRRSAGNLRNEIGASPVSAISARETASHSRLHTAVFRPRFR</sequence>
<comment type="caution">
    <text evidence="1">The sequence shown here is derived from an EMBL/GenBank/DDBJ whole genome shotgun (WGS) entry which is preliminary data.</text>
</comment>
<reference evidence="1 2" key="2">
    <citation type="journal article" date="2023" name="Mol. Biol. Evol.">
        <title>Genomics of Secondarily Temperate Adaptation in the Only Non-Antarctic Icefish.</title>
        <authorList>
            <person name="Rivera-Colon A.G."/>
            <person name="Rayamajhi N."/>
            <person name="Minhas B.F."/>
            <person name="Madrigal G."/>
            <person name="Bilyk K.T."/>
            <person name="Yoon V."/>
            <person name="Hune M."/>
            <person name="Gregory S."/>
            <person name="Cheng C.H.C."/>
            <person name="Catchen J.M."/>
        </authorList>
    </citation>
    <scope>NUCLEOTIDE SEQUENCE [LARGE SCALE GENOMIC DNA]</scope>
    <source>
        <strain evidence="1">JMC-PN-2008</strain>
    </source>
</reference>
<organism evidence="1 2">
    <name type="scientific">Eleginops maclovinus</name>
    <name type="common">Patagonian blennie</name>
    <name type="synonym">Eleginus maclovinus</name>
    <dbReference type="NCBI Taxonomy" id="56733"/>
    <lineage>
        <taxon>Eukaryota</taxon>
        <taxon>Metazoa</taxon>
        <taxon>Chordata</taxon>
        <taxon>Craniata</taxon>
        <taxon>Vertebrata</taxon>
        <taxon>Euteleostomi</taxon>
        <taxon>Actinopterygii</taxon>
        <taxon>Neopterygii</taxon>
        <taxon>Teleostei</taxon>
        <taxon>Neoteleostei</taxon>
        <taxon>Acanthomorphata</taxon>
        <taxon>Eupercaria</taxon>
        <taxon>Perciformes</taxon>
        <taxon>Notothenioidei</taxon>
        <taxon>Eleginopidae</taxon>
        <taxon>Eleginops</taxon>
    </lineage>
</organism>
<evidence type="ECO:0000313" key="2">
    <source>
        <dbReference type="Proteomes" id="UP001346869"/>
    </source>
</evidence>
<name>A0AAN7XHK5_ELEMC</name>